<gene>
    <name evidence="2" type="ORF">EKO04_000992</name>
</gene>
<dbReference type="OrthoDB" id="3788024at2759"/>
<protein>
    <submittedName>
        <fullName evidence="2">Uncharacterized protein</fullName>
    </submittedName>
</protein>
<evidence type="ECO:0000313" key="3">
    <source>
        <dbReference type="Proteomes" id="UP000651452"/>
    </source>
</evidence>
<reference evidence="2" key="2">
    <citation type="submission" date="2020-09" db="EMBL/GenBank/DDBJ databases">
        <title>Reference genome assembly for Australian Ascochyta lentis isolate Al4.</title>
        <authorList>
            <person name="Lee R.C."/>
            <person name="Farfan-Caceres L.M."/>
            <person name="Debler J.W."/>
            <person name="Williams A.H."/>
            <person name="Henares B.M."/>
        </authorList>
    </citation>
    <scope>NUCLEOTIDE SEQUENCE</scope>
    <source>
        <strain evidence="2">Al4</strain>
    </source>
</reference>
<keyword evidence="3" id="KW-1185">Reference proteome</keyword>
<proteinExistence type="predicted"/>
<dbReference type="Proteomes" id="UP000651452">
    <property type="component" value="Unassembled WGS sequence"/>
</dbReference>
<comment type="caution">
    <text evidence="2">The sequence shown here is derived from an EMBL/GenBank/DDBJ whole genome shotgun (WGS) entry which is preliminary data.</text>
</comment>
<feature type="compositionally biased region" description="Basic and acidic residues" evidence="1">
    <location>
        <begin position="118"/>
        <end position="128"/>
    </location>
</feature>
<feature type="region of interest" description="Disordered" evidence="1">
    <location>
        <begin position="118"/>
        <end position="139"/>
    </location>
</feature>
<accession>A0A8H7MMH6</accession>
<dbReference type="EMBL" id="RZGK01000002">
    <property type="protein sequence ID" value="KAF9701528.1"/>
    <property type="molecule type" value="Genomic_DNA"/>
</dbReference>
<organism evidence="2 3">
    <name type="scientific">Ascochyta lentis</name>
    <dbReference type="NCBI Taxonomy" id="205686"/>
    <lineage>
        <taxon>Eukaryota</taxon>
        <taxon>Fungi</taxon>
        <taxon>Dikarya</taxon>
        <taxon>Ascomycota</taxon>
        <taxon>Pezizomycotina</taxon>
        <taxon>Dothideomycetes</taxon>
        <taxon>Pleosporomycetidae</taxon>
        <taxon>Pleosporales</taxon>
        <taxon>Pleosporineae</taxon>
        <taxon>Didymellaceae</taxon>
        <taxon>Ascochyta</taxon>
    </lineage>
</organism>
<reference evidence="2" key="1">
    <citation type="submission" date="2018-12" db="EMBL/GenBank/DDBJ databases">
        <authorList>
            <person name="Syme R.A."/>
            <person name="Farfan-Caceres L."/>
            <person name="Lichtenzveig J."/>
        </authorList>
    </citation>
    <scope>NUCLEOTIDE SEQUENCE</scope>
    <source>
        <strain evidence="2">Al4</strain>
    </source>
</reference>
<evidence type="ECO:0000256" key="1">
    <source>
        <dbReference type="SAM" id="MobiDB-lite"/>
    </source>
</evidence>
<sequence>MRAPINPTGRTQRPCTINTNINATISPTSSLYITITTTTYESLTISISSRVPTIPHNGMTSISPSYCSTGHLPEFIPFRPHFLLPRTLQCKEEKTGKAYRHAALMAHLNAELREDGGPWENVERESKTGRGGYNVPVPN</sequence>
<evidence type="ECO:0000313" key="2">
    <source>
        <dbReference type="EMBL" id="KAF9701528.1"/>
    </source>
</evidence>
<name>A0A8H7MMH6_9PLEO</name>
<dbReference type="AlphaFoldDB" id="A0A8H7MMH6"/>